<feature type="domain" description="3-hydroxyisobutyrate dehydrogenase-like NAD-binding" evidence="6">
    <location>
        <begin position="165"/>
        <end position="281"/>
    </location>
</feature>
<dbReference type="GO" id="GO:0016491">
    <property type="term" value="F:oxidoreductase activity"/>
    <property type="evidence" value="ECO:0007669"/>
    <property type="project" value="UniProtKB-KW"/>
</dbReference>
<dbReference type="AlphaFoldDB" id="A0A7C9VY63"/>
<comment type="caution">
    <text evidence="7">The sequence shown here is derived from an EMBL/GenBank/DDBJ whole genome shotgun (WGS) entry which is preliminary data.</text>
</comment>
<evidence type="ECO:0000256" key="3">
    <source>
        <dbReference type="ARBA" id="ARBA00023027"/>
    </source>
</evidence>
<proteinExistence type="inferred from homology"/>
<dbReference type="InterPro" id="IPR051265">
    <property type="entry name" value="HIBADH-related_NP60_sf"/>
</dbReference>
<dbReference type="SUPFAM" id="SSF48179">
    <property type="entry name" value="6-phosphogluconate dehydrogenase C-terminal domain-like"/>
    <property type="match status" value="1"/>
</dbReference>
<dbReference type="InterPro" id="IPR029154">
    <property type="entry name" value="HIBADH-like_NADP-bd"/>
</dbReference>
<evidence type="ECO:0000259" key="5">
    <source>
        <dbReference type="Pfam" id="PF03446"/>
    </source>
</evidence>
<feature type="active site" evidence="4">
    <location>
        <position position="171"/>
    </location>
</feature>
<dbReference type="GO" id="GO:0051287">
    <property type="term" value="F:NAD binding"/>
    <property type="evidence" value="ECO:0007669"/>
    <property type="project" value="InterPro"/>
</dbReference>
<dbReference type="Pfam" id="PF14833">
    <property type="entry name" value="NAD_binding_11"/>
    <property type="match status" value="1"/>
</dbReference>
<evidence type="ECO:0000313" key="7">
    <source>
        <dbReference type="EMBL" id="NGY61981.1"/>
    </source>
</evidence>
<dbReference type="Gene3D" id="3.40.50.720">
    <property type="entry name" value="NAD(P)-binding Rossmann-like Domain"/>
    <property type="match status" value="1"/>
</dbReference>
<dbReference type="PIRSF" id="PIRSF000103">
    <property type="entry name" value="HIBADH"/>
    <property type="match status" value="1"/>
</dbReference>
<dbReference type="Pfam" id="PF03446">
    <property type="entry name" value="NAD_binding_2"/>
    <property type="match status" value="1"/>
</dbReference>
<dbReference type="InterPro" id="IPR013328">
    <property type="entry name" value="6PGD_dom2"/>
</dbReference>
<dbReference type="InterPro" id="IPR006115">
    <property type="entry name" value="6PGDH_NADP-bd"/>
</dbReference>
<sequence>MLGNMKIAVLGTGLMGAPIAANLAAAGHEVRVWNRTRAKAEPLAARGAVVADTPALAVEGVDVVMTVLNDGLAVTSAMQAAADALPHDAVWIQVSTVGVDAIDDHIALARSLGLEFVDAPVLGSVQPATEGKLVVLASGSEELRDRVQPVFDVIGARTMWVGEAGASSRLKLVANSYVLALTAAVGEAVALAESSGLDPKLFLEAVSGGAMDSPYLQMKGNAIIAREFPPAFTVQNALKDALLVNEAAVHANVHLDVAQASSARLNRAVTKGHGDEDMAASYYASYK</sequence>
<comment type="similarity">
    <text evidence="1">Belongs to the HIBADH-related family.</text>
</comment>
<keyword evidence="8" id="KW-1185">Reference proteome</keyword>
<evidence type="ECO:0000259" key="6">
    <source>
        <dbReference type="Pfam" id="PF14833"/>
    </source>
</evidence>
<dbReference type="InterPro" id="IPR008927">
    <property type="entry name" value="6-PGluconate_DH-like_C_sf"/>
</dbReference>
<dbReference type="Gene3D" id="1.10.1040.10">
    <property type="entry name" value="N-(1-d-carboxylethyl)-l-norvaline Dehydrogenase, domain 2"/>
    <property type="match status" value="1"/>
</dbReference>
<evidence type="ECO:0000313" key="8">
    <source>
        <dbReference type="Proteomes" id="UP000481360"/>
    </source>
</evidence>
<dbReference type="Proteomes" id="UP000481360">
    <property type="component" value="Unassembled WGS sequence"/>
</dbReference>
<organism evidence="7 8">
    <name type="scientific">Lentzea alba</name>
    <dbReference type="NCBI Taxonomy" id="2714351"/>
    <lineage>
        <taxon>Bacteria</taxon>
        <taxon>Bacillati</taxon>
        <taxon>Actinomycetota</taxon>
        <taxon>Actinomycetes</taxon>
        <taxon>Pseudonocardiales</taxon>
        <taxon>Pseudonocardiaceae</taxon>
        <taxon>Lentzea</taxon>
    </lineage>
</organism>
<dbReference type="GO" id="GO:0050661">
    <property type="term" value="F:NADP binding"/>
    <property type="evidence" value="ECO:0007669"/>
    <property type="project" value="InterPro"/>
</dbReference>
<evidence type="ECO:0000256" key="1">
    <source>
        <dbReference type="ARBA" id="ARBA00009080"/>
    </source>
</evidence>
<dbReference type="SUPFAM" id="SSF51735">
    <property type="entry name" value="NAD(P)-binding Rossmann-fold domains"/>
    <property type="match status" value="1"/>
</dbReference>
<dbReference type="PANTHER" id="PTHR43580">
    <property type="entry name" value="OXIDOREDUCTASE GLYR1-RELATED"/>
    <property type="match status" value="1"/>
</dbReference>
<keyword evidence="2" id="KW-0560">Oxidoreductase</keyword>
<dbReference type="PANTHER" id="PTHR43580:SF2">
    <property type="entry name" value="CYTOKINE-LIKE NUCLEAR FACTOR N-PAC"/>
    <property type="match status" value="1"/>
</dbReference>
<gene>
    <name evidence="7" type="ORF">G7043_23915</name>
</gene>
<dbReference type="EMBL" id="JAAMPJ010000006">
    <property type="protein sequence ID" value="NGY61981.1"/>
    <property type="molecule type" value="Genomic_DNA"/>
</dbReference>
<accession>A0A7C9VY63</accession>
<evidence type="ECO:0000256" key="4">
    <source>
        <dbReference type="PIRSR" id="PIRSR000103-1"/>
    </source>
</evidence>
<keyword evidence="3" id="KW-0520">NAD</keyword>
<name>A0A7C9VY63_9PSEU</name>
<reference evidence="7 8" key="1">
    <citation type="submission" date="2020-03" db="EMBL/GenBank/DDBJ databases">
        <title>Isolation and identification of active actinomycetes.</title>
        <authorList>
            <person name="Sun X."/>
        </authorList>
    </citation>
    <scope>NUCLEOTIDE SEQUENCE [LARGE SCALE GENOMIC DNA]</scope>
    <source>
        <strain evidence="7 8">NEAU-D13</strain>
    </source>
</reference>
<feature type="domain" description="6-phosphogluconate dehydrogenase NADP-binding" evidence="5">
    <location>
        <begin position="6"/>
        <end position="162"/>
    </location>
</feature>
<dbReference type="InterPro" id="IPR015815">
    <property type="entry name" value="HIBADH-related"/>
</dbReference>
<dbReference type="InterPro" id="IPR036291">
    <property type="entry name" value="NAD(P)-bd_dom_sf"/>
</dbReference>
<evidence type="ECO:0000256" key="2">
    <source>
        <dbReference type="ARBA" id="ARBA00023002"/>
    </source>
</evidence>
<protein>
    <submittedName>
        <fullName evidence="7">NAD(P)-dependent oxidoreductase</fullName>
    </submittedName>
</protein>